<dbReference type="AlphaFoldDB" id="A0A8D9H882"/>
<reference evidence="1 2" key="1">
    <citation type="submission" date="2021-07" db="EMBL/GenBank/DDBJ databases">
        <authorList>
            <consortium name="Genoscope - CEA"/>
            <person name="William W."/>
        </authorList>
    </citation>
    <scope>NUCLEOTIDE SEQUENCE [LARGE SCALE GENOMIC DNA]</scope>
</reference>
<sequence>MQTRRATFYENAAQRVRTESNAEIRIAVKETSKITAYTIHEMKIYVYRGVLDVKRDLFTN</sequence>
<proteinExistence type="predicted"/>
<protein>
    <submittedName>
        <fullName evidence="1">Uncharacterized protein</fullName>
    </submittedName>
</protein>
<accession>A0A8D9H882</accession>
<dbReference type="EMBL" id="LS974618">
    <property type="protein sequence ID" value="CAG7894843.1"/>
    <property type="molecule type" value="Genomic_DNA"/>
</dbReference>
<gene>
    <name evidence="1" type="ORF">BRAPAZ1V2_A02P37950.2</name>
</gene>
<dbReference type="Proteomes" id="UP000694005">
    <property type="component" value="Chromosome A02"/>
</dbReference>
<organism evidence="1 2">
    <name type="scientific">Brassica campestris</name>
    <name type="common">Field mustard</name>
    <dbReference type="NCBI Taxonomy" id="3711"/>
    <lineage>
        <taxon>Eukaryota</taxon>
        <taxon>Viridiplantae</taxon>
        <taxon>Streptophyta</taxon>
        <taxon>Embryophyta</taxon>
        <taxon>Tracheophyta</taxon>
        <taxon>Spermatophyta</taxon>
        <taxon>Magnoliopsida</taxon>
        <taxon>eudicotyledons</taxon>
        <taxon>Gunneridae</taxon>
        <taxon>Pentapetalae</taxon>
        <taxon>rosids</taxon>
        <taxon>malvids</taxon>
        <taxon>Brassicales</taxon>
        <taxon>Brassicaceae</taxon>
        <taxon>Brassiceae</taxon>
        <taxon>Brassica</taxon>
    </lineage>
</organism>
<dbReference type="Gramene" id="A02p37950.2_BraZ1">
    <property type="protein sequence ID" value="A02p37950.2_BraZ1.CDS.1"/>
    <property type="gene ID" value="A02g37950.2_BraZ1"/>
</dbReference>
<name>A0A8D9H882_BRACM</name>
<evidence type="ECO:0000313" key="2">
    <source>
        <dbReference type="Proteomes" id="UP000694005"/>
    </source>
</evidence>
<evidence type="ECO:0000313" key="1">
    <source>
        <dbReference type="EMBL" id="CAG7894843.1"/>
    </source>
</evidence>